<dbReference type="AlphaFoldDB" id="A0A834STL1"/>
<organism evidence="2 3">
    <name type="scientific">Senna tora</name>
    <dbReference type="NCBI Taxonomy" id="362788"/>
    <lineage>
        <taxon>Eukaryota</taxon>
        <taxon>Viridiplantae</taxon>
        <taxon>Streptophyta</taxon>
        <taxon>Embryophyta</taxon>
        <taxon>Tracheophyta</taxon>
        <taxon>Spermatophyta</taxon>
        <taxon>Magnoliopsida</taxon>
        <taxon>eudicotyledons</taxon>
        <taxon>Gunneridae</taxon>
        <taxon>Pentapetalae</taxon>
        <taxon>rosids</taxon>
        <taxon>fabids</taxon>
        <taxon>Fabales</taxon>
        <taxon>Fabaceae</taxon>
        <taxon>Caesalpinioideae</taxon>
        <taxon>Cassia clade</taxon>
        <taxon>Senna</taxon>
    </lineage>
</organism>
<evidence type="ECO:0000256" key="1">
    <source>
        <dbReference type="SAM" id="Phobius"/>
    </source>
</evidence>
<proteinExistence type="predicted"/>
<comment type="caution">
    <text evidence="2">The sequence shown here is derived from an EMBL/GenBank/DDBJ whole genome shotgun (WGS) entry which is preliminary data.</text>
</comment>
<gene>
    <name evidence="2" type="ORF">G2W53_035931</name>
</gene>
<evidence type="ECO:0000313" key="3">
    <source>
        <dbReference type="Proteomes" id="UP000634136"/>
    </source>
</evidence>
<evidence type="ECO:0000313" key="2">
    <source>
        <dbReference type="EMBL" id="KAF7809188.1"/>
    </source>
</evidence>
<dbReference type="EMBL" id="JAAIUW010000011">
    <property type="protein sequence ID" value="KAF7809188.1"/>
    <property type="molecule type" value="Genomic_DNA"/>
</dbReference>
<keyword evidence="1" id="KW-1133">Transmembrane helix</keyword>
<reference evidence="2" key="1">
    <citation type="submission" date="2020-09" db="EMBL/GenBank/DDBJ databases">
        <title>Genome-Enabled Discovery of Anthraquinone Biosynthesis in Senna tora.</title>
        <authorList>
            <person name="Kang S.-H."/>
            <person name="Pandey R.P."/>
            <person name="Lee C.-M."/>
            <person name="Sim J.-S."/>
            <person name="Jeong J.-T."/>
            <person name="Choi B.-S."/>
            <person name="Jung M."/>
            <person name="Ginzburg D."/>
            <person name="Zhao K."/>
            <person name="Won S.Y."/>
            <person name="Oh T.-J."/>
            <person name="Yu Y."/>
            <person name="Kim N.-H."/>
            <person name="Lee O.R."/>
            <person name="Lee T.-H."/>
            <person name="Bashyal P."/>
            <person name="Kim T.-S."/>
            <person name="Lee W.-H."/>
            <person name="Kawkins C."/>
            <person name="Kim C.-K."/>
            <person name="Kim J.S."/>
            <person name="Ahn B.O."/>
            <person name="Rhee S.Y."/>
            <person name="Sohng J.K."/>
        </authorList>
    </citation>
    <scope>NUCLEOTIDE SEQUENCE</scope>
    <source>
        <tissue evidence="2">Leaf</tissue>
    </source>
</reference>
<accession>A0A834STL1</accession>
<keyword evidence="1" id="KW-0812">Transmembrane</keyword>
<keyword evidence="3" id="KW-1185">Reference proteome</keyword>
<feature type="transmembrane region" description="Helical" evidence="1">
    <location>
        <begin position="12"/>
        <end position="31"/>
    </location>
</feature>
<keyword evidence="1" id="KW-0472">Membrane</keyword>
<name>A0A834STL1_9FABA</name>
<dbReference type="OrthoDB" id="696358at2759"/>
<dbReference type="Proteomes" id="UP000634136">
    <property type="component" value="Unassembled WGS sequence"/>
</dbReference>
<protein>
    <submittedName>
        <fullName evidence="2">Uncharacterized protein</fullName>
    </submittedName>
</protein>
<sequence>MRREYEVATSDFFFHSIAFFLITFPFSPSIISLTCASTSSLFTFPSTSNPTPHALHAYLQFTCCSAKYGQHIIGTPPHIPSSVEFHPLCVRNAPTAACERTLSCGHHPTTIPLSFVSSKNSSGRTAELPITTSDRKIQRNGWPLLANPHANSEGEGPHGVEAVAVAVFEVGGNGVQNLGFEVVEGVEDDCVGFEIVLSFLEPAVKRDVVWVGAADKTWHVFYTHVGHSRGSPELNLGNAEFTRHLNSKAHDAIRHDAAHRRDAGGGVEARDEILERLHGVLLRVVQELRDTLGGVRVGGRDAIRDGLEPEPLEVPDGVGALGAEEAAVVEFGVDEGYEEAT</sequence>